<keyword evidence="1" id="KW-0812">Transmembrane</keyword>
<evidence type="ECO:0000313" key="3">
    <source>
        <dbReference type="EMBL" id="MCS3904425.1"/>
    </source>
</evidence>
<dbReference type="AlphaFoldDB" id="A0AAE3HL95"/>
<dbReference type="InterPro" id="IPR003594">
    <property type="entry name" value="HATPase_dom"/>
</dbReference>
<dbReference type="RefSeq" id="WP_259057339.1">
    <property type="nucleotide sequence ID" value="NZ_JANUCT010000022.1"/>
</dbReference>
<evidence type="ECO:0000313" key="4">
    <source>
        <dbReference type="Proteomes" id="UP001204445"/>
    </source>
</evidence>
<name>A0AAE3HL95_9GAMM</name>
<proteinExistence type="predicted"/>
<gene>
    <name evidence="3" type="ORF">J2T55_002461</name>
</gene>
<dbReference type="Proteomes" id="UP001204445">
    <property type="component" value="Unassembled WGS sequence"/>
</dbReference>
<reference evidence="3" key="1">
    <citation type="submission" date="2022-08" db="EMBL/GenBank/DDBJ databases">
        <title>Genomic Encyclopedia of Type Strains, Phase III (KMG-III): the genomes of soil and plant-associated and newly described type strains.</title>
        <authorList>
            <person name="Whitman W."/>
        </authorList>
    </citation>
    <scope>NUCLEOTIDE SEQUENCE</scope>
    <source>
        <strain evidence="3">HMT 1</strain>
    </source>
</reference>
<dbReference type="PROSITE" id="PS50109">
    <property type="entry name" value="HIS_KIN"/>
    <property type="match status" value="1"/>
</dbReference>
<keyword evidence="1" id="KW-1133">Transmembrane helix</keyword>
<comment type="caution">
    <text evidence="3">The sequence shown here is derived from an EMBL/GenBank/DDBJ whole genome shotgun (WGS) entry which is preliminary data.</text>
</comment>
<dbReference type="InterPro" id="IPR005467">
    <property type="entry name" value="His_kinase_dom"/>
</dbReference>
<keyword evidence="3" id="KW-0418">Kinase</keyword>
<dbReference type="Pfam" id="PF02518">
    <property type="entry name" value="HATPase_c"/>
    <property type="match status" value="1"/>
</dbReference>
<evidence type="ECO:0000259" key="2">
    <source>
        <dbReference type="PROSITE" id="PS50109"/>
    </source>
</evidence>
<accession>A0AAE3HL95</accession>
<evidence type="ECO:0000256" key="1">
    <source>
        <dbReference type="SAM" id="Phobius"/>
    </source>
</evidence>
<organism evidence="3 4">
    <name type="scientific">Methylohalomonas lacus</name>
    <dbReference type="NCBI Taxonomy" id="398773"/>
    <lineage>
        <taxon>Bacteria</taxon>
        <taxon>Pseudomonadati</taxon>
        <taxon>Pseudomonadota</taxon>
        <taxon>Gammaproteobacteria</taxon>
        <taxon>Methylohalomonadales</taxon>
        <taxon>Methylohalomonadaceae</taxon>
        <taxon>Methylohalomonas</taxon>
    </lineage>
</organism>
<feature type="transmembrane region" description="Helical" evidence="1">
    <location>
        <begin position="202"/>
        <end position="221"/>
    </location>
</feature>
<keyword evidence="4" id="KW-1185">Reference proteome</keyword>
<feature type="transmembrane region" description="Helical" evidence="1">
    <location>
        <begin position="34"/>
        <end position="52"/>
    </location>
</feature>
<dbReference type="SMART" id="SM00387">
    <property type="entry name" value="HATPase_c"/>
    <property type="match status" value="1"/>
</dbReference>
<keyword evidence="1" id="KW-0472">Membrane</keyword>
<dbReference type="InterPro" id="IPR036890">
    <property type="entry name" value="HATPase_C_sf"/>
</dbReference>
<dbReference type="GO" id="GO:0016301">
    <property type="term" value="F:kinase activity"/>
    <property type="evidence" value="ECO:0007669"/>
    <property type="project" value="UniProtKB-KW"/>
</dbReference>
<dbReference type="EMBL" id="JANUCT010000022">
    <property type="protein sequence ID" value="MCS3904425.1"/>
    <property type="molecule type" value="Genomic_DNA"/>
</dbReference>
<protein>
    <submittedName>
        <fullName evidence="3">Signal transduction histidine kinase</fullName>
    </submittedName>
</protein>
<feature type="domain" description="Histidine kinase" evidence="2">
    <location>
        <begin position="361"/>
        <end position="559"/>
    </location>
</feature>
<dbReference type="SUPFAM" id="SSF55874">
    <property type="entry name" value="ATPase domain of HSP90 chaperone/DNA topoisomerase II/histidine kinase"/>
    <property type="match status" value="1"/>
</dbReference>
<sequence length="559" mass="62798">MKTILTQNFSQRLVSTLLLLTLHAAIATGLDSPIARSLILAHVGLFLIWQPIWRGSQRLNWQNILLFIVLMGGFLVWLDWWLLSGWLILLIGLTGGRLPQTNQERNINLVILFFLFIELLISGASQLFPIRLDPLFISLINSGLFFLPLLILLMPGDARPDKKTGLQVDLFGAITTALLASLLLLGSIINSHPITDQDYGTALVKTFLFIGVLILLISWLLSPRTGFSGLAELWTQSLLNIGTPFERWIRDIATLKGETYTPESFLEQATSKLLTLPMIDGVSWHTDDLEGRYGIETRNPVRIDSEHLHVTIMTSRNIGATLSLHFRLLVQIIDHFYTAKLQERELARQAHMQAIYETGARLTHDIKNILQSFHNITSLITDEGARKSDATQDLLKKQLPVLTHRLESALDKLQNTNTDTITYINATEWWKEAQIKYGHHPIAFTAHMDLDKPLPRELFDSAMENLIDNAKQKSDSDPDTLITAELRIDSKTTRLSVRDNGAPIPDDIALRLFKQPLNSASGLGVGLLQVAELAKGLGYELSLTYNEKGRVEFQLSRGI</sequence>
<keyword evidence="3" id="KW-0808">Transferase</keyword>
<dbReference type="Gene3D" id="3.30.565.10">
    <property type="entry name" value="Histidine kinase-like ATPase, C-terminal domain"/>
    <property type="match status" value="1"/>
</dbReference>
<feature type="transmembrane region" description="Helical" evidence="1">
    <location>
        <begin position="170"/>
        <end position="190"/>
    </location>
</feature>
<dbReference type="CDD" id="cd00075">
    <property type="entry name" value="HATPase"/>
    <property type="match status" value="1"/>
</dbReference>
<feature type="transmembrane region" description="Helical" evidence="1">
    <location>
        <begin position="135"/>
        <end position="155"/>
    </location>
</feature>
<feature type="transmembrane region" description="Helical" evidence="1">
    <location>
        <begin position="109"/>
        <end position="128"/>
    </location>
</feature>
<feature type="transmembrane region" description="Helical" evidence="1">
    <location>
        <begin position="64"/>
        <end position="89"/>
    </location>
</feature>